<evidence type="ECO:0000313" key="7">
    <source>
        <dbReference type="Proteomes" id="UP000011864"/>
    </source>
</evidence>
<dbReference type="RefSeq" id="WP_007642643.1">
    <property type="nucleotide sequence ID" value="NC_020514.1"/>
</dbReference>
<evidence type="ECO:0000256" key="3">
    <source>
        <dbReference type="ARBA" id="ARBA00022801"/>
    </source>
</evidence>
<evidence type="ECO:0000256" key="1">
    <source>
        <dbReference type="ARBA" id="ARBA00001947"/>
    </source>
</evidence>
<keyword evidence="4" id="KW-0862">Zinc</keyword>
<keyword evidence="7" id="KW-1185">Reference proteome</keyword>
<evidence type="ECO:0000256" key="2">
    <source>
        <dbReference type="ARBA" id="ARBA00022723"/>
    </source>
</evidence>
<comment type="cofactor">
    <cofactor evidence="1">
        <name>Zn(2+)</name>
        <dbReference type="ChEBI" id="CHEBI:29105"/>
    </cofactor>
</comment>
<dbReference type="AlphaFoldDB" id="K7ACI3"/>
<dbReference type="EMBL" id="CP003837">
    <property type="protein sequence ID" value="AGH47523.1"/>
    <property type="molecule type" value="Genomic_DNA"/>
</dbReference>
<dbReference type="STRING" id="1129794.C427_5426"/>
<dbReference type="CDD" id="cd06251">
    <property type="entry name" value="M14_ASTE_ASPA-like"/>
    <property type="match status" value="1"/>
</dbReference>
<dbReference type="InterPro" id="IPR055438">
    <property type="entry name" value="AstE_AspA_cat"/>
</dbReference>
<dbReference type="InterPro" id="IPR043795">
    <property type="entry name" value="N-alpha-Ac-DABA-like"/>
</dbReference>
<keyword evidence="3" id="KW-0378">Hydrolase</keyword>
<organism evidence="6 7">
    <name type="scientific">Paraglaciecola psychrophila 170</name>
    <dbReference type="NCBI Taxonomy" id="1129794"/>
    <lineage>
        <taxon>Bacteria</taxon>
        <taxon>Pseudomonadati</taxon>
        <taxon>Pseudomonadota</taxon>
        <taxon>Gammaproteobacteria</taxon>
        <taxon>Alteromonadales</taxon>
        <taxon>Alteromonadaceae</taxon>
        <taxon>Paraglaciecola</taxon>
    </lineage>
</organism>
<dbReference type="Proteomes" id="UP000011864">
    <property type="component" value="Chromosome"/>
</dbReference>
<dbReference type="GO" id="GO:0016811">
    <property type="term" value="F:hydrolase activity, acting on carbon-nitrogen (but not peptide) bonds, in linear amides"/>
    <property type="evidence" value="ECO:0007669"/>
    <property type="project" value="InterPro"/>
</dbReference>
<gene>
    <name evidence="6" type="ORF">C427_5426</name>
</gene>
<evidence type="ECO:0000259" key="5">
    <source>
        <dbReference type="Pfam" id="PF24827"/>
    </source>
</evidence>
<feature type="domain" description="Succinylglutamate desuccinylase/Aspartoacylase catalytic" evidence="5">
    <location>
        <begin position="45"/>
        <end position="223"/>
    </location>
</feature>
<protein>
    <submittedName>
        <fullName evidence="6">Succinylglutamate desuccinylase/aspartoacylase</fullName>
    </submittedName>
</protein>
<dbReference type="PIRSF" id="PIRSF039012">
    <property type="entry name" value="ASP"/>
    <property type="match status" value="1"/>
</dbReference>
<proteinExistence type="predicted"/>
<accession>K7ACI3</accession>
<keyword evidence="2" id="KW-0479">Metal-binding</keyword>
<dbReference type="PANTHER" id="PTHR37326">
    <property type="entry name" value="BLL3975 PROTEIN"/>
    <property type="match status" value="1"/>
</dbReference>
<dbReference type="Gene3D" id="3.40.630.10">
    <property type="entry name" value="Zn peptidases"/>
    <property type="match status" value="1"/>
</dbReference>
<dbReference type="GO" id="GO:0046872">
    <property type="term" value="F:metal ion binding"/>
    <property type="evidence" value="ECO:0007669"/>
    <property type="project" value="UniProtKB-KW"/>
</dbReference>
<dbReference type="eggNOG" id="COG3608">
    <property type="taxonomic scope" value="Bacteria"/>
</dbReference>
<evidence type="ECO:0000313" key="6">
    <source>
        <dbReference type="EMBL" id="AGH47523.1"/>
    </source>
</evidence>
<sequence>MADTFSIAGNKIGLGERVQLELPVAKLYTDSQMSVSVDVIRAKKPGPTLFVSAAIHGDELNGIEIIRRLLISKSLKLSRGTLIAVPIVNVYGMLNQSRYMPDRRDLNRCFPGSAKGSLAGRLAHLFLTEVASKCEYGIDLHTGAINRGNLPQIRANLKDEETLSLAHAFGVPVLLNSDLRDGSLRQSASENGTKILLYEAGEALRFDEVAIRVGLRGIFNVMSQLGMVRRRTSKKKKTLPFVANNSAWVRATASGMVLDKKQLGDHVEKGDALAQICSPTGSFIEIVSAPKAGIIIGKQNIPLVQEGDAMFHVANFEAPDEVATNIDMMNDDMAKKLEEASLED</sequence>
<dbReference type="OrthoDB" id="9782876at2"/>
<dbReference type="KEGG" id="gps:C427_5426"/>
<dbReference type="HOGENOM" id="CLU_035605_0_1_6"/>
<dbReference type="Pfam" id="PF24827">
    <property type="entry name" value="AstE_AspA_cat"/>
    <property type="match status" value="1"/>
</dbReference>
<reference evidence="6 7" key="1">
    <citation type="journal article" date="2013" name="Genome Announc.">
        <title>Complete Genome Sequence of Glaciecola psychrophila Strain 170T.</title>
        <authorList>
            <person name="Yin J."/>
            <person name="Chen J."/>
            <person name="Liu G."/>
            <person name="Yu Y."/>
            <person name="Song L."/>
            <person name="Wang X."/>
            <person name="Qu X."/>
        </authorList>
    </citation>
    <scope>NUCLEOTIDE SEQUENCE [LARGE SCALE GENOMIC DNA]</scope>
    <source>
        <strain evidence="6 7">170</strain>
    </source>
</reference>
<dbReference type="PANTHER" id="PTHR37326:SF2">
    <property type="entry name" value="SUCCINYLGLUTAMATE DESUCCINYLASE_ASPARTOACYLASE FAMILY PROTEIN"/>
    <property type="match status" value="1"/>
</dbReference>
<dbReference type="PATRIC" id="fig|1129794.4.peg.5407"/>
<name>K7ACI3_9ALTE</name>
<dbReference type="InterPro" id="IPR053138">
    <property type="entry name" value="N-alpha-Ac-DABA_deacetylase"/>
</dbReference>
<dbReference type="SUPFAM" id="SSF53187">
    <property type="entry name" value="Zn-dependent exopeptidases"/>
    <property type="match status" value="1"/>
</dbReference>
<dbReference type="GO" id="GO:0016788">
    <property type="term" value="F:hydrolase activity, acting on ester bonds"/>
    <property type="evidence" value="ECO:0007669"/>
    <property type="project" value="InterPro"/>
</dbReference>
<evidence type="ECO:0000256" key="4">
    <source>
        <dbReference type="ARBA" id="ARBA00022833"/>
    </source>
</evidence>